<evidence type="ECO:0000256" key="3">
    <source>
        <dbReference type="ARBA" id="ARBA00022801"/>
    </source>
</evidence>
<dbReference type="Gene3D" id="3.40.50.300">
    <property type="entry name" value="P-loop containing nucleotide triphosphate hydrolases"/>
    <property type="match status" value="1"/>
</dbReference>
<comment type="similarity">
    <text evidence="7">Belongs to the DExH box helicase family.</text>
</comment>
<feature type="domain" description="Helicase C-terminal" evidence="8">
    <location>
        <begin position="105"/>
        <end position="279"/>
    </location>
</feature>
<comment type="catalytic activity">
    <reaction evidence="6">
        <text>ATP + H2O = ADP + phosphate + H(+)</text>
        <dbReference type="Rhea" id="RHEA:13065"/>
        <dbReference type="ChEBI" id="CHEBI:15377"/>
        <dbReference type="ChEBI" id="CHEBI:15378"/>
        <dbReference type="ChEBI" id="CHEBI:30616"/>
        <dbReference type="ChEBI" id="CHEBI:43474"/>
        <dbReference type="ChEBI" id="CHEBI:456216"/>
        <dbReference type="EC" id="3.6.4.13"/>
    </reaction>
</comment>
<dbReference type="PROSITE" id="PS51194">
    <property type="entry name" value="HELICASE_CTER"/>
    <property type="match status" value="1"/>
</dbReference>
<evidence type="ECO:0000256" key="7">
    <source>
        <dbReference type="ARBA" id="ARBA00060772"/>
    </source>
</evidence>
<dbReference type="Gene3D" id="1.20.120.1080">
    <property type="match status" value="1"/>
</dbReference>
<dbReference type="FunFam" id="1.20.120.1080:FF:000002">
    <property type="entry name" value="Putative ATP-dependent RNA helicase DHX36"/>
    <property type="match status" value="1"/>
</dbReference>
<comment type="caution">
    <text evidence="9">The sequence shown here is derived from an EMBL/GenBank/DDBJ whole genome shotgun (WGS) entry which is preliminary data.</text>
</comment>
<evidence type="ECO:0000256" key="4">
    <source>
        <dbReference type="ARBA" id="ARBA00022806"/>
    </source>
</evidence>
<dbReference type="InterPro" id="IPR027417">
    <property type="entry name" value="P-loop_NTPase"/>
</dbReference>
<dbReference type="PANTHER" id="PTHR18934">
    <property type="entry name" value="ATP-DEPENDENT RNA HELICASE"/>
    <property type="match status" value="1"/>
</dbReference>
<dbReference type="GO" id="GO:0016787">
    <property type="term" value="F:hydrolase activity"/>
    <property type="evidence" value="ECO:0007669"/>
    <property type="project" value="UniProtKB-KW"/>
</dbReference>
<reference evidence="9 10" key="1">
    <citation type="journal article" date="2023" name="Int. J. Mol. Sci.">
        <title>De Novo Assembly and Annotation of 11 Diverse Shrub Willow (Salix) Genomes Reveals Novel Gene Organization in Sex-Linked Regions.</title>
        <authorList>
            <person name="Hyden B."/>
            <person name="Feng K."/>
            <person name="Yates T.B."/>
            <person name="Jawdy S."/>
            <person name="Cereghino C."/>
            <person name="Smart L.B."/>
            <person name="Muchero W."/>
        </authorList>
    </citation>
    <scope>NUCLEOTIDE SEQUENCE [LARGE SCALE GENOMIC DNA]</scope>
    <source>
        <tissue evidence="9">Shoot tip</tissue>
    </source>
</reference>
<dbReference type="InterPro" id="IPR007502">
    <property type="entry name" value="Helicase-assoc_dom"/>
</dbReference>
<protein>
    <recommendedName>
        <fullName evidence="1">RNA helicase</fullName>
        <ecNumber evidence="1">3.6.4.13</ecNumber>
    </recommendedName>
</protein>
<evidence type="ECO:0000259" key="8">
    <source>
        <dbReference type="PROSITE" id="PS51194"/>
    </source>
</evidence>
<dbReference type="InterPro" id="IPR001650">
    <property type="entry name" value="Helicase_C-like"/>
</dbReference>
<dbReference type="GO" id="GO:0003724">
    <property type="term" value="F:RNA helicase activity"/>
    <property type="evidence" value="ECO:0007669"/>
    <property type="project" value="UniProtKB-EC"/>
</dbReference>
<keyword evidence="2" id="KW-0547">Nucleotide-binding</keyword>
<keyword evidence="3" id="KW-0378">Hydrolase</keyword>
<evidence type="ECO:0000256" key="1">
    <source>
        <dbReference type="ARBA" id="ARBA00012552"/>
    </source>
</evidence>
<keyword evidence="4" id="KW-0347">Helicase</keyword>
<sequence>MEVYGGRNCGVELCERGFTYPVRAHFLENLLEITGYRLTPYNQIDDYGQEKTWKMQKQAQAFKKRKSQIASSVEDVVEVADYKGYSSHTRESLSCWNPDSIGFNLIEHVLCHIIKKERPGAVLVFMTGWDDINSLKDQLQAHPILGDPRRVLLLACHGSMASSEQRLIFDKPEDGVRKIVLATNMAETSITINDVVFVVDCGKAKETSYDALNNTPCLLPSWISKAAARQRRGRAGRVQPGECYHLYPRSVYDAFADYQLPELLRTPLQSLCLQIKSLQLGSISEFLSRALQPPEPLSVQNAVDYLKVIGALDEHENLTVLGRHLSVLPVEPKLGKMLILGTIFNCLDPIMTVVAGLSVRDPFLIPFDKKDVSLQYISSFA</sequence>
<evidence type="ECO:0000256" key="2">
    <source>
        <dbReference type="ARBA" id="ARBA00022741"/>
    </source>
</evidence>
<dbReference type="Pfam" id="PF00271">
    <property type="entry name" value="Helicase_C"/>
    <property type="match status" value="1"/>
</dbReference>
<organism evidence="9 10">
    <name type="scientific">Salix udensis</name>
    <dbReference type="NCBI Taxonomy" id="889485"/>
    <lineage>
        <taxon>Eukaryota</taxon>
        <taxon>Viridiplantae</taxon>
        <taxon>Streptophyta</taxon>
        <taxon>Embryophyta</taxon>
        <taxon>Tracheophyta</taxon>
        <taxon>Spermatophyta</taxon>
        <taxon>Magnoliopsida</taxon>
        <taxon>eudicotyledons</taxon>
        <taxon>Gunneridae</taxon>
        <taxon>Pentapetalae</taxon>
        <taxon>rosids</taxon>
        <taxon>fabids</taxon>
        <taxon>Malpighiales</taxon>
        <taxon>Salicaceae</taxon>
        <taxon>Saliceae</taxon>
        <taxon>Salix</taxon>
    </lineage>
</organism>
<dbReference type="SMART" id="SM00847">
    <property type="entry name" value="HA2"/>
    <property type="match status" value="1"/>
</dbReference>
<dbReference type="PANTHER" id="PTHR18934:SF229">
    <property type="entry name" value="DEXH-BOX ATP-DEPENDENT RNA HELICASE DEXH3"/>
    <property type="match status" value="1"/>
</dbReference>
<dbReference type="CDD" id="cd18791">
    <property type="entry name" value="SF2_C_RHA"/>
    <property type="match status" value="1"/>
</dbReference>
<dbReference type="AlphaFoldDB" id="A0AAD6NZQ6"/>
<evidence type="ECO:0000256" key="6">
    <source>
        <dbReference type="ARBA" id="ARBA00047984"/>
    </source>
</evidence>
<gene>
    <name evidence="9" type="ORF">OIU84_007972</name>
</gene>
<evidence type="ECO:0000313" key="9">
    <source>
        <dbReference type="EMBL" id="KAJ6411312.1"/>
    </source>
</evidence>
<dbReference type="EC" id="3.6.4.13" evidence="1"/>
<dbReference type="GO" id="GO:0005634">
    <property type="term" value="C:nucleus"/>
    <property type="evidence" value="ECO:0007669"/>
    <property type="project" value="TreeGrafter"/>
</dbReference>
<dbReference type="InterPro" id="IPR048333">
    <property type="entry name" value="HA2_WH"/>
</dbReference>
<name>A0AAD6NZQ6_9ROSI</name>
<dbReference type="EMBL" id="JAPFFJ010000014">
    <property type="protein sequence ID" value="KAJ6411312.1"/>
    <property type="molecule type" value="Genomic_DNA"/>
</dbReference>
<dbReference type="FunFam" id="3.40.50.300:FF:000480">
    <property type="entry name" value="DExH-box ATP-dependent RNA helicase DExH3"/>
    <property type="match status" value="1"/>
</dbReference>
<dbReference type="GO" id="GO:0003723">
    <property type="term" value="F:RNA binding"/>
    <property type="evidence" value="ECO:0007669"/>
    <property type="project" value="TreeGrafter"/>
</dbReference>
<accession>A0AAD6NZQ6</accession>
<dbReference type="GO" id="GO:0005524">
    <property type="term" value="F:ATP binding"/>
    <property type="evidence" value="ECO:0007669"/>
    <property type="project" value="UniProtKB-KW"/>
</dbReference>
<proteinExistence type="inferred from homology"/>
<dbReference type="SUPFAM" id="SSF52540">
    <property type="entry name" value="P-loop containing nucleoside triphosphate hydrolases"/>
    <property type="match status" value="1"/>
</dbReference>
<dbReference type="Pfam" id="PF04408">
    <property type="entry name" value="WHD_HA2"/>
    <property type="match status" value="1"/>
</dbReference>
<evidence type="ECO:0000313" key="10">
    <source>
        <dbReference type="Proteomes" id="UP001162972"/>
    </source>
</evidence>
<dbReference type="Proteomes" id="UP001162972">
    <property type="component" value="Chromosome 15Z"/>
</dbReference>
<dbReference type="Pfam" id="PF21010">
    <property type="entry name" value="HA2_C"/>
    <property type="match status" value="1"/>
</dbReference>
<evidence type="ECO:0000256" key="5">
    <source>
        <dbReference type="ARBA" id="ARBA00022840"/>
    </source>
</evidence>
<keyword evidence="5" id="KW-0067">ATP-binding</keyword>
<keyword evidence="10" id="KW-1185">Reference proteome</keyword>
<dbReference type="SMART" id="SM00490">
    <property type="entry name" value="HELICc"/>
    <property type="match status" value="1"/>
</dbReference>